<dbReference type="EMBL" id="SMGO01000001">
    <property type="protein sequence ID" value="TCK85708.1"/>
    <property type="molecule type" value="Genomic_DNA"/>
</dbReference>
<accession>A0A4R1M195</accession>
<keyword evidence="2" id="KW-0813">Transport</keyword>
<keyword evidence="5 7" id="KW-1133">Transmembrane helix</keyword>
<dbReference type="GO" id="GO:0022857">
    <property type="term" value="F:transmembrane transporter activity"/>
    <property type="evidence" value="ECO:0007669"/>
    <property type="project" value="InterPro"/>
</dbReference>
<dbReference type="Proteomes" id="UP000294616">
    <property type="component" value="Unassembled WGS sequence"/>
</dbReference>
<feature type="transmembrane region" description="Helical" evidence="7">
    <location>
        <begin position="374"/>
        <end position="394"/>
    </location>
</feature>
<sequence>MLLFRSLKYYNYRLFFTGQSISLIGTWMQRVAISWLVYRLTGSPFILGLISFASLFPSLILAPFAGSLVDRYNKFRIFWFTQIILMLQAGTLALMVWLNYYDILWIGILSLVQGLVTSLDVTARQSLVVNLVDRKEDIPNAIALNSSVFNGARLIGPAIAGVILSSFGENICFLINFLSYIAVLVCLLLMKIKITVNEKSTENIWFDLKEGFRYLKASPNISSLILLMASSSLLVIPYTTFLPVFAKDIFNGDATTFSWFESCGGLGALIGAIYMATLKSHRNFTRIIIRSSFILSISVLGLAMSPSLIIGLLFAATGALGLMAQNSSINTYLQTHTDDKMRGRTMSYYIMAFQGVLPIGALMMGYFAHLFGTVLVVALEGVAGILIMISFILYRKHRLKEAKARLIT</sequence>
<keyword evidence="3" id="KW-1003">Cell membrane</keyword>
<evidence type="ECO:0000256" key="5">
    <source>
        <dbReference type="ARBA" id="ARBA00022989"/>
    </source>
</evidence>
<feature type="transmembrane region" description="Helical" evidence="7">
    <location>
        <begin position="77"/>
        <end position="97"/>
    </location>
</feature>
<dbReference type="PROSITE" id="PS50850">
    <property type="entry name" value="MFS"/>
    <property type="match status" value="1"/>
</dbReference>
<feature type="transmembrane region" description="Helical" evidence="7">
    <location>
        <begin position="287"/>
        <end position="303"/>
    </location>
</feature>
<evidence type="ECO:0000256" key="6">
    <source>
        <dbReference type="ARBA" id="ARBA00023136"/>
    </source>
</evidence>
<dbReference type="InterPro" id="IPR036259">
    <property type="entry name" value="MFS_trans_sf"/>
</dbReference>
<evidence type="ECO:0000256" key="2">
    <source>
        <dbReference type="ARBA" id="ARBA00022448"/>
    </source>
</evidence>
<dbReference type="PANTHER" id="PTHR23513">
    <property type="entry name" value="INTEGRAL MEMBRANE EFFLUX PROTEIN-RELATED"/>
    <property type="match status" value="1"/>
</dbReference>
<dbReference type="SUPFAM" id="SSF103473">
    <property type="entry name" value="MFS general substrate transporter"/>
    <property type="match status" value="1"/>
</dbReference>
<evidence type="ECO:0000259" key="8">
    <source>
        <dbReference type="PROSITE" id="PS50850"/>
    </source>
</evidence>
<evidence type="ECO:0000256" key="3">
    <source>
        <dbReference type="ARBA" id="ARBA00022475"/>
    </source>
</evidence>
<proteinExistence type="predicted"/>
<gene>
    <name evidence="9" type="ORF">C8N28_1020</name>
</gene>
<feature type="transmembrane region" description="Helical" evidence="7">
    <location>
        <begin position="257"/>
        <end position="275"/>
    </location>
</feature>
<feature type="transmembrane region" description="Helical" evidence="7">
    <location>
        <begin position="12"/>
        <end position="33"/>
    </location>
</feature>
<protein>
    <submittedName>
        <fullName evidence="9">Putative MFS family arabinose efflux permease</fullName>
    </submittedName>
</protein>
<dbReference type="CDD" id="cd06173">
    <property type="entry name" value="MFS_MefA_like"/>
    <property type="match status" value="1"/>
</dbReference>
<reference evidence="9 10" key="1">
    <citation type="submission" date="2019-03" db="EMBL/GenBank/DDBJ databases">
        <title>Genomic Encyclopedia of Archaeal and Bacterial Type Strains, Phase II (KMG-II): from individual species to whole genera.</title>
        <authorList>
            <person name="Goeker M."/>
        </authorList>
    </citation>
    <scope>NUCLEOTIDE SEQUENCE [LARGE SCALE GENOMIC DNA]</scope>
    <source>
        <strain evidence="9 10">DSM 22554</strain>
    </source>
</reference>
<dbReference type="InterPro" id="IPR020846">
    <property type="entry name" value="MFS_dom"/>
</dbReference>
<feature type="transmembrane region" description="Helical" evidence="7">
    <location>
        <begin position="348"/>
        <end position="368"/>
    </location>
</feature>
<comment type="subcellular location">
    <subcellularLocation>
        <location evidence="1">Cell membrane</location>
        <topology evidence="1">Multi-pass membrane protein</topology>
    </subcellularLocation>
</comment>
<dbReference type="PANTHER" id="PTHR23513:SF11">
    <property type="entry name" value="STAPHYLOFERRIN A TRANSPORTER"/>
    <property type="match status" value="1"/>
</dbReference>
<comment type="caution">
    <text evidence="9">The sequence shown here is derived from an EMBL/GenBank/DDBJ whole genome shotgun (WGS) entry which is preliminary data.</text>
</comment>
<dbReference type="Gene3D" id="1.20.1250.20">
    <property type="entry name" value="MFS general substrate transporter like domains"/>
    <property type="match status" value="1"/>
</dbReference>
<dbReference type="AlphaFoldDB" id="A0A4R1M195"/>
<evidence type="ECO:0000313" key="10">
    <source>
        <dbReference type="Proteomes" id="UP000294616"/>
    </source>
</evidence>
<keyword evidence="10" id="KW-1185">Reference proteome</keyword>
<keyword evidence="4 7" id="KW-0812">Transmembrane</keyword>
<evidence type="ECO:0000256" key="4">
    <source>
        <dbReference type="ARBA" id="ARBA00022692"/>
    </source>
</evidence>
<evidence type="ECO:0000256" key="7">
    <source>
        <dbReference type="SAM" id="Phobius"/>
    </source>
</evidence>
<organism evidence="9 10">
    <name type="scientific">Albibacterium bauzanense</name>
    <dbReference type="NCBI Taxonomy" id="653929"/>
    <lineage>
        <taxon>Bacteria</taxon>
        <taxon>Pseudomonadati</taxon>
        <taxon>Bacteroidota</taxon>
        <taxon>Sphingobacteriia</taxon>
        <taxon>Sphingobacteriales</taxon>
        <taxon>Sphingobacteriaceae</taxon>
        <taxon>Albibacterium</taxon>
    </lineage>
</organism>
<feature type="transmembrane region" description="Helical" evidence="7">
    <location>
        <begin position="173"/>
        <end position="190"/>
    </location>
</feature>
<dbReference type="GO" id="GO:0005886">
    <property type="term" value="C:plasma membrane"/>
    <property type="evidence" value="ECO:0007669"/>
    <property type="project" value="UniProtKB-SubCell"/>
</dbReference>
<dbReference type="Pfam" id="PF05977">
    <property type="entry name" value="MFS_3"/>
    <property type="match status" value="1"/>
</dbReference>
<evidence type="ECO:0000313" key="9">
    <source>
        <dbReference type="EMBL" id="TCK85708.1"/>
    </source>
</evidence>
<dbReference type="InterPro" id="IPR010290">
    <property type="entry name" value="TM_effector"/>
</dbReference>
<feature type="domain" description="Major facilitator superfamily (MFS) profile" evidence="8">
    <location>
        <begin position="218"/>
        <end position="408"/>
    </location>
</feature>
<keyword evidence="6 7" id="KW-0472">Membrane</keyword>
<feature type="transmembrane region" description="Helical" evidence="7">
    <location>
        <begin position="224"/>
        <end position="245"/>
    </location>
</feature>
<dbReference type="OrthoDB" id="9775268at2"/>
<dbReference type="RefSeq" id="WP_132222124.1">
    <property type="nucleotide sequence ID" value="NZ_SMGO01000001.1"/>
</dbReference>
<name>A0A4R1M195_9SPHI</name>
<feature type="transmembrane region" description="Helical" evidence="7">
    <location>
        <begin position="309"/>
        <end position="327"/>
    </location>
</feature>
<evidence type="ECO:0000256" key="1">
    <source>
        <dbReference type="ARBA" id="ARBA00004651"/>
    </source>
</evidence>
<feature type="transmembrane region" description="Helical" evidence="7">
    <location>
        <begin position="45"/>
        <end position="65"/>
    </location>
</feature>